<dbReference type="EMBL" id="CAJNOL010003695">
    <property type="protein sequence ID" value="CAF1571214.1"/>
    <property type="molecule type" value="Genomic_DNA"/>
</dbReference>
<keyword evidence="6" id="KW-1185">Reference proteome</keyword>
<name>A0A815DE59_9BILA</name>
<comment type="caution">
    <text evidence="3">The sequence shown here is derived from an EMBL/GenBank/DDBJ whole genome shotgun (WGS) entry which is preliminary data.</text>
</comment>
<proteinExistence type="predicted"/>
<dbReference type="GO" id="GO:0015074">
    <property type="term" value="P:DNA integration"/>
    <property type="evidence" value="ECO:0007669"/>
    <property type="project" value="InterPro"/>
</dbReference>
<evidence type="ECO:0000259" key="1">
    <source>
        <dbReference type="Pfam" id="PF01498"/>
    </source>
</evidence>
<accession>A0A815DE59</accession>
<gene>
    <name evidence="4" type="ORF">JXQ802_LOCUS45221</name>
    <name evidence="3" type="ORF">PYM288_LOCUS29700</name>
</gene>
<dbReference type="AlphaFoldDB" id="A0A815DE59"/>
<organism evidence="3 5">
    <name type="scientific">Rotaria sordida</name>
    <dbReference type="NCBI Taxonomy" id="392033"/>
    <lineage>
        <taxon>Eukaryota</taxon>
        <taxon>Metazoa</taxon>
        <taxon>Spiralia</taxon>
        <taxon>Gnathifera</taxon>
        <taxon>Rotifera</taxon>
        <taxon>Eurotatoria</taxon>
        <taxon>Bdelloidea</taxon>
        <taxon>Philodinida</taxon>
        <taxon>Philodinidae</taxon>
        <taxon>Rotaria</taxon>
    </lineage>
</organism>
<feature type="domain" description="Transposase Tc1-like" evidence="1">
    <location>
        <begin position="2"/>
        <end position="63"/>
    </location>
</feature>
<feature type="non-terminal residue" evidence="3">
    <location>
        <position position="1"/>
    </location>
</feature>
<evidence type="ECO:0000313" key="6">
    <source>
        <dbReference type="Proteomes" id="UP000663870"/>
    </source>
</evidence>
<dbReference type="InterPro" id="IPR036397">
    <property type="entry name" value="RNaseH_sf"/>
</dbReference>
<evidence type="ECO:0000313" key="5">
    <source>
        <dbReference type="Proteomes" id="UP000663854"/>
    </source>
</evidence>
<dbReference type="GO" id="GO:0003677">
    <property type="term" value="F:DNA binding"/>
    <property type="evidence" value="ECO:0007669"/>
    <property type="project" value="InterPro"/>
</dbReference>
<evidence type="ECO:0008006" key="7">
    <source>
        <dbReference type="Google" id="ProtNLM"/>
    </source>
</evidence>
<dbReference type="Pfam" id="PF01498">
    <property type="entry name" value="HTH_Tnp_Tc3_2"/>
    <property type="match status" value="1"/>
</dbReference>
<evidence type="ECO:0000259" key="2">
    <source>
        <dbReference type="Pfam" id="PF13358"/>
    </source>
</evidence>
<dbReference type="Gene3D" id="3.30.420.10">
    <property type="entry name" value="Ribonuclease H-like superfamily/Ribonuclease H"/>
    <property type="match status" value="1"/>
</dbReference>
<reference evidence="3" key="1">
    <citation type="submission" date="2021-02" db="EMBL/GenBank/DDBJ databases">
        <authorList>
            <person name="Nowell W R."/>
        </authorList>
    </citation>
    <scope>NUCLEOTIDE SEQUENCE</scope>
</reference>
<dbReference type="Pfam" id="PF13358">
    <property type="entry name" value="DDE_3"/>
    <property type="match status" value="1"/>
</dbReference>
<dbReference type="GO" id="GO:0006313">
    <property type="term" value="P:DNA transposition"/>
    <property type="evidence" value="ECO:0007669"/>
    <property type="project" value="InterPro"/>
</dbReference>
<dbReference type="InterPro" id="IPR038717">
    <property type="entry name" value="Tc1-like_DDE_dom"/>
</dbReference>
<protein>
    <recommendedName>
        <fullName evidence="7">Transposase</fullName>
    </recommendedName>
</protein>
<dbReference type="EMBL" id="CAJNOH010002505">
    <property type="protein sequence ID" value="CAF1296858.1"/>
    <property type="molecule type" value="Genomic_DNA"/>
</dbReference>
<dbReference type="Proteomes" id="UP000663854">
    <property type="component" value="Unassembled WGS sequence"/>
</dbReference>
<evidence type="ECO:0000313" key="3">
    <source>
        <dbReference type="EMBL" id="CAF1296858.1"/>
    </source>
</evidence>
<feature type="domain" description="Tc1-like transposase DDE" evidence="2">
    <location>
        <begin position="90"/>
        <end position="215"/>
    </location>
</feature>
<dbReference type="InterPro" id="IPR002492">
    <property type="entry name" value="Transposase_Tc1-like"/>
</dbReference>
<dbReference type="Proteomes" id="UP000663870">
    <property type="component" value="Unassembled WGS sequence"/>
</dbReference>
<evidence type="ECO:0000313" key="4">
    <source>
        <dbReference type="EMBL" id="CAF1571214.1"/>
    </source>
</evidence>
<sequence>MSRAYPTDTSSSIADRLLQRIGLRINPRTIRNYRLSLGFRAVLARSQPLINARHAQQRLTFCLLCATARWNNVIFSYEKAFEVDISGMVYWIPYGRPRPTHYQHQVQFRVAVFGAVWYDGRSNLIFIRDRTNTTTYVQHLQAAFHLRLRQVFGYYFIHDRPTWAHTTLAHDWLRNNRISCMDNYPPVSPDLNAIKSVWSWMNRYIQRNRPNSQQRLERLVQQAWNRMPQNVIRGYINNIPNICAQINHGWE</sequence>